<dbReference type="InterPro" id="IPR000792">
    <property type="entry name" value="Tscrpt_reg_LuxR_C"/>
</dbReference>
<protein>
    <submittedName>
        <fullName evidence="5">LuxR family transcriptional regulator</fullName>
    </submittedName>
</protein>
<dbReference type="PANTHER" id="PTHR44688:SF16">
    <property type="entry name" value="DNA-BINDING TRANSCRIPTIONAL ACTIVATOR DEVR_DOSR"/>
    <property type="match status" value="1"/>
</dbReference>
<gene>
    <name evidence="5" type="ORF">CEQ21_24880</name>
</gene>
<dbReference type="EMBL" id="RIBP01000004">
    <property type="protein sequence ID" value="TRZ38616.1"/>
    <property type="molecule type" value="Genomic_DNA"/>
</dbReference>
<sequence length="378" mass="42924">MILIIIFSIKCNLIECNPKLVGYKSFKLEMRDFMATIFSAQTNSIQEFLHKCLADLKKRVYFDAACFTTVDTETLLSTGAYTDDRIENIHPLLFENEYLRQDYNHFEDLLTSATHIASLCNATNGELHQSDRFREILSPAGFADELRAVIIHKGKCYGFLTLLRSKKETVFSNMDIEVLASLLPPISFNLYKLLAFPQKIDSDVNWAKSVILLDEDFHITSANQEGFLLADTLRKAENIEANVLPRPLRAVCMKAKALNTNNTEEKEAKVCLHPSAGEFLTIHATVLQSEKQQYAVSCQQTTPQEILTKTSGYYGLTLREKQLIFHLLHGDSTKEIAAALFISPHTVQDHLKSIFEKTNTTTRGELIWVLLNKYNFSI</sequence>
<keyword evidence="3" id="KW-0804">Transcription</keyword>
<feature type="domain" description="HTH luxR-type" evidence="4">
    <location>
        <begin position="309"/>
        <end position="374"/>
    </location>
</feature>
<dbReference type="PROSITE" id="PS50043">
    <property type="entry name" value="HTH_LUXR_2"/>
    <property type="match status" value="1"/>
</dbReference>
<dbReference type="Gene3D" id="3.30.450.40">
    <property type="match status" value="1"/>
</dbReference>
<accession>A0A553SNS5</accession>
<dbReference type="InterPro" id="IPR036388">
    <property type="entry name" value="WH-like_DNA-bd_sf"/>
</dbReference>
<dbReference type="PRINTS" id="PR00038">
    <property type="entry name" value="HTHLUXR"/>
</dbReference>
<dbReference type="Proteomes" id="UP000319837">
    <property type="component" value="Unassembled WGS sequence"/>
</dbReference>
<comment type="caution">
    <text evidence="5">The sequence shown here is derived from an EMBL/GenBank/DDBJ whole genome shotgun (WGS) entry which is preliminary data.</text>
</comment>
<evidence type="ECO:0000259" key="4">
    <source>
        <dbReference type="PROSITE" id="PS50043"/>
    </source>
</evidence>
<evidence type="ECO:0000256" key="3">
    <source>
        <dbReference type="ARBA" id="ARBA00023163"/>
    </source>
</evidence>
<dbReference type="InterPro" id="IPR016032">
    <property type="entry name" value="Sig_transdc_resp-reg_C-effctor"/>
</dbReference>
<dbReference type="SMART" id="SM00421">
    <property type="entry name" value="HTH_LUXR"/>
    <property type="match status" value="1"/>
</dbReference>
<name>A0A553SNS5_NIACI</name>
<organism evidence="5 6">
    <name type="scientific">Niallia circulans</name>
    <name type="common">Bacillus circulans</name>
    <dbReference type="NCBI Taxonomy" id="1397"/>
    <lineage>
        <taxon>Bacteria</taxon>
        <taxon>Bacillati</taxon>
        <taxon>Bacillota</taxon>
        <taxon>Bacilli</taxon>
        <taxon>Bacillales</taxon>
        <taxon>Bacillaceae</taxon>
        <taxon>Niallia</taxon>
    </lineage>
</organism>
<dbReference type="GO" id="GO:0045892">
    <property type="term" value="P:negative regulation of DNA-templated transcription"/>
    <property type="evidence" value="ECO:0007669"/>
    <property type="project" value="UniProtKB-ARBA"/>
</dbReference>
<dbReference type="PROSITE" id="PS00622">
    <property type="entry name" value="HTH_LUXR_1"/>
    <property type="match status" value="1"/>
</dbReference>
<dbReference type="GO" id="GO:0003677">
    <property type="term" value="F:DNA binding"/>
    <property type="evidence" value="ECO:0007669"/>
    <property type="project" value="UniProtKB-KW"/>
</dbReference>
<evidence type="ECO:0000256" key="2">
    <source>
        <dbReference type="ARBA" id="ARBA00023125"/>
    </source>
</evidence>
<dbReference type="Gene3D" id="1.10.10.10">
    <property type="entry name" value="Winged helix-like DNA-binding domain superfamily/Winged helix DNA-binding domain"/>
    <property type="match status" value="1"/>
</dbReference>
<dbReference type="SUPFAM" id="SSF46894">
    <property type="entry name" value="C-terminal effector domain of the bipartite response regulators"/>
    <property type="match status" value="1"/>
</dbReference>
<keyword evidence="1" id="KW-0805">Transcription regulation</keyword>
<dbReference type="PANTHER" id="PTHR44688">
    <property type="entry name" value="DNA-BINDING TRANSCRIPTIONAL ACTIVATOR DEVR_DOSR"/>
    <property type="match status" value="1"/>
</dbReference>
<reference evidence="6" key="1">
    <citation type="submission" date="2018-10" db="EMBL/GenBank/DDBJ databases">
        <title>FDA dAtabase for Regulatory Grade micrObial Sequences (FDA-ARGOS): Supporting development and validation of Infectious Disease Dx tests.</title>
        <authorList>
            <person name="Minogue T."/>
            <person name="Wolcott M."/>
            <person name="Wasieloski L."/>
            <person name="Aguilar W."/>
            <person name="Moore D."/>
            <person name="Tallon L."/>
            <person name="Sadzewicz L."/>
            <person name="Sengamalay N."/>
            <person name="Ott S."/>
            <person name="Godinez A."/>
            <person name="Nagaraj S."/>
            <person name="Vavikolanu K."/>
            <person name="Vyas G."/>
            <person name="Nadendla S."/>
            <person name="George J."/>
            <person name="Sichtig H."/>
        </authorList>
    </citation>
    <scope>NUCLEOTIDE SEQUENCE [LARGE SCALE GENOMIC DNA]</scope>
    <source>
        <strain evidence="6">FDAARGOS_343</strain>
    </source>
</reference>
<dbReference type="CDD" id="cd06170">
    <property type="entry name" value="LuxR_C_like"/>
    <property type="match status" value="1"/>
</dbReference>
<keyword evidence="2" id="KW-0238">DNA-binding</keyword>
<dbReference type="Pfam" id="PF00196">
    <property type="entry name" value="GerE"/>
    <property type="match status" value="1"/>
</dbReference>
<evidence type="ECO:0000256" key="1">
    <source>
        <dbReference type="ARBA" id="ARBA00023015"/>
    </source>
</evidence>
<proteinExistence type="predicted"/>
<dbReference type="InterPro" id="IPR029016">
    <property type="entry name" value="GAF-like_dom_sf"/>
</dbReference>
<evidence type="ECO:0000313" key="6">
    <source>
        <dbReference type="Proteomes" id="UP000319837"/>
    </source>
</evidence>
<evidence type="ECO:0000313" key="5">
    <source>
        <dbReference type="EMBL" id="TRZ38616.1"/>
    </source>
</evidence>
<dbReference type="AlphaFoldDB" id="A0A553SNS5"/>